<dbReference type="AlphaFoldDB" id="A0A1G2JA91"/>
<reference evidence="1 2" key="1">
    <citation type="journal article" date="2016" name="Nat. Commun.">
        <title>Thousands of microbial genomes shed light on interconnected biogeochemical processes in an aquifer system.</title>
        <authorList>
            <person name="Anantharaman K."/>
            <person name="Brown C.T."/>
            <person name="Hug L.A."/>
            <person name="Sharon I."/>
            <person name="Castelle C.J."/>
            <person name="Probst A.J."/>
            <person name="Thomas B.C."/>
            <person name="Singh A."/>
            <person name="Wilkins M.J."/>
            <person name="Karaoz U."/>
            <person name="Brodie E.L."/>
            <person name="Williams K.H."/>
            <person name="Hubbard S.S."/>
            <person name="Banfield J.F."/>
        </authorList>
    </citation>
    <scope>NUCLEOTIDE SEQUENCE [LARGE SCALE GENOMIC DNA]</scope>
</reference>
<protein>
    <submittedName>
        <fullName evidence="1">Uncharacterized protein</fullName>
    </submittedName>
</protein>
<accession>A0A1G2JA91</accession>
<dbReference type="STRING" id="1802229.A2401_00680"/>
<organism evidence="1 2">
    <name type="scientific">Candidatus Staskawiczbacteria bacterium RIFOXYC1_FULL_38_18</name>
    <dbReference type="NCBI Taxonomy" id="1802229"/>
    <lineage>
        <taxon>Bacteria</taxon>
        <taxon>Candidatus Staskawicziibacteriota</taxon>
    </lineage>
</organism>
<sequence>MYIAVVAVELAIICVWQISVICQLKWELEAKERAVCKPTLPVSLSSFPDGTYQREVDPYLRVYREIHDMSGQVMVGQANPGELLFQKILVEKGQVIGIEVLPRRRSRR</sequence>
<evidence type="ECO:0000313" key="1">
    <source>
        <dbReference type="EMBL" id="OGZ84029.1"/>
    </source>
</evidence>
<evidence type="ECO:0000313" key="2">
    <source>
        <dbReference type="Proteomes" id="UP000177751"/>
    </source>
</evidence>
<dbReference type="EMBL" id="MHPP01000024">
    <property type="protein sequence ID" value="OGZ84029.1"/>
    <property type="molecule type" value="Genomic_DNA"/>
</dbReference>
<gene>
    <name evidence="1" type="ORF">A2401_00680</name>
</gene>
<proteinExistence type="predicted"/>
<name>A0A1G2JA91_9BACT</name>
<comment type="caution">
    <text evidence="1">The sequence shown here is derived from an EMBL/GenBank/DDBJ whole genome shotgun (WGS) entry which is preliminary data.</text>
</comment>
<dbReference type="Proteomes" id="UP000177751">
    <property type="component" value="Unassembled WGS sequence"/>
</dbReference>